<dbReference type="NCBIfam" id="NF038245">
    <property type="entry name" value="bile_salt_hydro"/>
    <property type="match status" value="1"/>
</dbReference>
<dbReference type="PANTHER" id="PTHR35527">
    <property type="entry name" value="CHOLOYLGLYCINE HYDROLASE"/>
    <property type="match status" value="1"/>
</dbReference>
<keyword evidence="12" id="KW-1185">Reference proteome</keyword>
<gene>
    <name evidence="11" type="ORF">SAMN02745114_01374</name>
</gene>
<dbReference type="InterPro" id="IPR029132">
    <property type="entry name" value="CBAH/NAAA_C"/>
</dbReference>
<dbReference type="EC" id="3.5.1.24" evidence="5"/>
<evidence type="ECO:0000256" key="5">
    <source>
        <dbReference type="ARBA" id="ARBA00044769"/>
    </source>
</evidence>
<name>A0A1T4MTY8_9FIRM</name>
<evidence type="ECO:0000256" key="1">
    <source>
        <dbReference type="ARBA" id="ARBA00004860"/>
    </source>
</evidence>
<dbReference type="InterPro" id="IPR047711">
    <property type="entry name" value="CBAH"/>
</dbReference>
<dbReference type="SUPFAM" id="SSF56235">
    <property type="entry name" value="N-terminal nucleophile aminohydrolases (Ntn hydrolases)"/>
    <property type="match status" value="1"/>
</dbReference>
<dbReference type="RefSeq" id="WP_078768839.1">
    <property type="nucleotide sequence ID" value="NZ_FUWW01000016.1"/>
</dbReference>
<dbReference type="PANTHER" id="PTHR35527:SF2">
    <property type="entry name" value="HYDROLASE"/>
    <property type="match status" value="1"/>
</dbReference>
<feature type="domain" description="Choloylglycine hydrolase/NAAA C-terminal" evidence="10">
    <location>
        <begin position="2"/>
        <end position="309"/>
    </location>
</feature>
<evidence type="ECO:0000256" key="9">
    <source>
        <dbReference type="ARBA" id="ARBA00048897"/>
    </source>
</evidence>
<evidence type="ECO:0000256" key="6">
    <source>
        <dbReference type="ARBA" id="ARBA00044804"/>
    </source>
</evidence>
<evidence type="ECO:0000259" key="10">
    <source>
        <dbReference type="Pfam" id="PF02275"/>
    </source>
</evidence>
<comment type="catalytic activity">
    <reaction evidence="8">
        <text>cholate + taurine = taurocholate + H2O</text>
        <dbReference type="Rhea" id="RHEA:47108"/>
        <dbReference type="ChEBI" id="CHEBI:15377"/>
        <dbReference type="ChEBI" id="CHEBI:29747"/>
        <dbReference type="ChEBI" id="CHEBI:36257"/>
        <dbReference type="ChEBI" id="CHEBI:507393"/>
    </reaction>
    <physiologicalReaction direction="right-to-left" evidence="8">
        <dbReference type="Rhea" id="RHEA:47110"/>
    </physiologicalReaction>
</comment>
<comment type="catalytic activity">
    <reaction evidence="9">
        <text>taurodeoxycholate + H2O = deoxycholate + taurine</text>
        <dbReference type="Rhea" id="RHEA:47556"/>
        <dbReference type="ChEBI" id="CHEBI:15377"/>
        <dbReference type="ChEBI" id="CHEBI:23614"/>
        <dbReference type="ChEBI" id="CHEBI:36261"/>
        <dbReference type="ChEBI" id="CHEBI:507393"/>
    </reaction>
    <physiologicalReaction direction="left-to-right" evidence="9">
        <dbReference type="Rhea" id="RHEA:47557"/>
    </physiologicalReaction>
</comment>
<dbReference type="Gene3D" id="3.60.60.10">
    <property type="entry name" value="Penicillin V Acylase, Chain A"/>
    <property type="match status" value="1"/>
</dbReference>
<reference evidence="11 12" key="1">
    <citation type="submission" date="2017-02" db="EMBL/GenBank/DDBJ databases">
        <authorList>
            <person name="Peterson S.W."/>
        </authorList>
    </citation>
    <scope>NUCLEOTIDE SEQUENCE [LARGE SCALE GENOMIC DNA]</scope>
    <source>
        <strain evidence="11 12">ATCC 51222</strain>
    </source>
</reference>
<dbReference type="AlphaFoldDB" id="A0A1T4MTY8"/>
<accession>A0A1T4MTY8</accession>
<dbReference type="InterPro" id="IPR029055">
    <property type="entry name" value="Ntn_hydrolases_N"/>
</dbReference>
<comment type="similarity">
    <text evidence="2">Belongs to the peptidase C59 family.</text>
</comment>
<dbReference type="CDD" id="cd00542">
    <property type="entry name" value="Ntn_PVA"/>
    <property type="match status" value="1"/>
</dbReference>
<proteinExistence type="inferred from homology"/>
<dbReference type="GO" id="GO:0006629">
    <property type="term" value="P:lipid metabolic process"/>
    <property type="evidence" value="ECO:0007669"/>
    <property type="project" value="UniProtKB-KW"/>
</dbReference>
<dbReference type="Proteomes" id="UP000190657">
    <property type="component" value="Unassembled WGS sequence"/>
</dbReference>
<comment type="pathway">
    <text evidence="1">Lipid metabolism; bile acid biosynthesis.</text>
</comment>
<dbReference type="EMBL" id="FUWW01000016">
    <property type="protein sequence ID" value="SJZ70443.1"/>
    <property type="molecule type" value="Genomic_DNA"/>
</dbReference>
<dbReference type="STRING" id="290054.SAMN02745114_01374"/>
<organism evidence="11 12">
    <name type="scientific">Eubacterium coprostanoligenes</name>
    <dbReference type="NCBI Taxonomy" id="290054"/>
    <lineage>
        <taxon>Bacteria</taxon>
        <taxon>Bacillati</taxon>
        <taxon>Bacillota</taxon>
        <taxon>Clostridia</taxon>
        <taxon>Eubacteriales</taxon>
        <taxon>Eubacteriaceae</taxon>
        <taxon>Eubacterium</taxon>
    </lineage>
</organism>
<keyword evidence="3 11" id="KW-0378">Hydrolase</keyword>
<sequence length="323" mass="36743">MCTAATYKTKDFYFGRTLDYEFSYGDSITVTPRNYPFNFRFEGRNDNHYAIIGMAHIANDYPLYYDAVNEKGVCIAGLNFVGNAVYATEPCKGKQNVAQFELIPWILCQCKDMSEVRELLGNINITNTPFNEQLTSAQLHYIICDKNECITLECMADGMKIYDNPIGVLTNNPPFDVQMYEFSKYMSLSPQQPNNNYDLDLQYFSRGMGALGLPGDLSSPSRFAKVAFTKLNSKSADDEKSSVGQFFHILGSVDQQRGCCEVADGKYEITIYTSCCNADKGIYYYTTYNCHKINAVDMHRVDLDSDKLFAYTLIDEEDFFFQN</sequence>
<evidence type="ECO:0000256" key="8">
    <source>
        <dbReference type="ARBA" id="ARBA00047285"/>
    </source>
</evidence>
<evidence type="ECO:0000313" key="11">
    <source>
        <dbReference type="EMBL" id="SJZ70443.1"/>
    </source>
</evidence>
<dbReference type="GO" id="GO:0045302">
    <property type="term" value="F:choloylglycine hydrolase activity"/>
    <property type="evidence" value="ECO:0007669"/>
    <property type="project" value="UniProtKB-EC"/>
</dbReference>
<evidence type="ECO:0000256" key="4">
    <source>
        <dbReference type="ARBA" id="ARBA00023098"/>
    </source>
</evidence>
<dbReference type="Pfam" id="PF02275">
    <property type="entry name" value="CBAH"/>
    <property type="match status" value="1"/>
</dbReference>
<keyword evidence="4" id="KW-0443">Lipid metabolism</keyword>
<evidence type="ECO:0000256" key="3">
    <source>
        <dbReference type="ARBA" id="ARBA00022801"/>
    </source>
</evidence>
<dbReference type="InterPro" id="IPR052193">
    <property type="entry name" value="Peptidase_C59"/>
</dbReference>
<protein>
    <recommendedName>
        <fullName evidence="5">choloylglycine hydrolase</fullName>
        <ecNumber evidence="5">3.5.1.24</ecNumber>
    </recommendedName>
    <alternativeName>
        <fullName evidence="6">Bile salt hydrolase</fullName>
    </alternativeName>
    <alternativeName>
        <fullName evidence="7">Choloylglycine hydrolase</fullName>
    </alternativeName>
</protein>
<dbReference type="OrthoDB" id="9794717at2"/>
<evidence type="ECO:0000256" key="7">
    <source>
        <dbReference type="ARBA" id="ARBA00044806"/>
    </source>
</evidence>
<evidence type="ECO:0000256" key="2">
    <source>
        <dbReference type="ARBA" id="ARBA00006625"/>
    </source>
</evidence>
<evidence type="ECO:0000313" key="12">
    <source>
        <dbReference type="Proteomes" id="UP000190657"/>
    </source>
</evidence>